<dbReference type="RefSeq" id="WP_060776348.1">
    <property type="nucleotide sequence ID" value="NZ_CP014159.1"/>
</dbReference>
<dbReference type="PANTHER" id="PTHR34297:SF2">
    <property type="entry name" value="ASP23_GLS24 FAMILY ENVELOPE STRESS RESPONSE PROTEIN"/>
    <property type="match status" value="1"/>
</dbReference>
<sequence length="120" mass="13503">MPVKIDSEYGQIEITNEVIAKVVGMATTQNYGVVGMASKKQIRDGISEILKIENYTRGVVVRNEEGRVIVDVYIMVNYGTKISEICRNVQNSVKYDLSKYLGVFANVVNVFVQGIRHEEQ</sequence>
<keyword evidence="5" id="KW-1185">Reference proteome</keyword>
<evidence type="ECO:0000313" key="4">
    <source>
        <dbReference type="Proteomes" id="UP000070422"/>
    </source>
</evidence>
<dbReference type="EMBL" id="LSCQ01000027">
    <property type="protein sequence ID" value="KXB37313.1"/>
    <property type="molecule type" value="Genomic_DNA"/>
</dbReference>
<evidence type="ECO:0000313" key="3">
    <source>
        <dbReference type="EMBL" id="PKY92180.1"/>
    </source>
</evidence>
<comment type="caution">
    <text evidence="3">The sequence shown here is derived from an EMBL/GenBank/DDBJ whole genome shotgun (WGS) entry which is preliminary data.</text>
</comment>
<dbReference type="OrthoDB" id="9791482at2"/>
<evidence type="ECO:0000256" key="1">
    <source>
        <dbReference type="ARBA" id="ARBA00005721"/>
    </source>
</evidence>
<dbReference type="EMBL" id="PKGZ01000001">
    <property type="protein sequence ID" value="PKY92180.1"/>
    <property type="molecule type" value="Genomic_DNA"/>
</dbReference>
<dbReference type="PANTHER" id="PTHR34297">
    <property type="entry name" value="HYPOTHETICAL CYTOSOLIC PROTEIN-RELATED"/>
    <property type="match status" value="1"/>
</dbReference>
<reference evidence="2 4" key="1">
    <citation type="submission" date="2016-01" db="EMBL/GenBank/DDBJ databases">
        <authorList>
            <person name="Oliw E.H."/>
        </authorList>
    </citation>
    <scope>NUCLEOTIDE SEQUENCE [LARGE SCALE GENOMIC DNA]</scope>
    <source>
        <strain evidence="2 4">KA00635</strain>
    </source>
</reference>
<evidence type="ECO:0000313" key="2">
    <source>
        <dbReference type="EMBL" id="KXB37313.1"/>
    </source>
</evidence>
<dbReference type="Proteomes" id="UP000234775">
    <property type="component" value="Unassembled WGS sequence"/>
</dbReference>
<dbReference type="AlphaFoldDB" id="A0A0X8F8U6"/>
<dbReference type="InterPro" id="IPR005531">
    <property type="entry name" value="Asp23"/>
</dbReference>
<reference evidence="3 5" key="2">
    <citation type="submission" date="2017-12" db="EMBL/GenBank/DDBJ databases">
        <title>Phylogenetic diversity of female urinary microbiome.</title>
        <authorList>
            <person name="Thomas-White K."/>
            <person name="Wolfe A.J."/>
        </authorList>
    </citation>
    <scope>NUCLEOTIDE SEQUENCE [LARGE SCALE GENOMIC DNA]</scope>
    <source>
        <strain evidence="3 5">UMB0844</strain>
    </source>
</reference>
<dbReference type="PATRIC" id="fig|87541.4.peg.580"/>
<gene>
    <name evidence="3" type="ORF">CYJ27_01745</name>
    <name evidence="2" type="ORF">HMPREF3187_00579</name>
</gene>
<dbReference type="KEGG" id="acg:AWM71_01575"/>
<dbReference type="STRING" id="87541.AWM71_01575"/>
<name>A0A0X8F8U6_9LACT</name>
<proteinExistence type="inferred from homology"/>
<comment type="similarity">
    <text evidence="1">Belongs to the asp23 family.</text>
</comment>
<protein>
    <submittedName>
        <fullName evidence="3">Asp23/Gls24 family envelope stress response protein</fullName>
    </submittedName>
</protein>
<organism evidence="3 5">
    <name type="scientific">Aerococcus christensenii</name>
    <dbReference type="NCBI Taxonomy" id="87541"/>
    <lineage>
        <taxon>Bacteria</taxon>
        <taxon>Bacillati</taxon>
        <taxon>Bacillota</taxon>
        <taxon>Bacilli</taxon>
        <taxon>Lactobacillales</taxon>
        <taxon>Aerococcaceae</taxon>
        <taxon>Aerococcus</taxon>
    </lineage>
</organism>
<dbReference type="Pfam" id="PF03780">
    <property type="entry name" value="Asp23"/>
    <property type="match status" value="1"/>
</dbReference>
<dbReference type="Proteomes" id="UP000070422">
    <property type="component" value="Unassembled WGS sequence"/>
</dbReference>
<accession>A0A0X8F8U6</accession>
<evidence type="ECO:0000313" key="5">
    <source>
        <dbReference type="Proteomes" id="UP000234775"/>
    </source>
</evidence>